<comment type="caution">
    <text evidence="1">The sequence shown here is derived from an EMBL/GenBank/DDBJ whole genome shotgun (WGS) entry which is preliminary data.</text>
</comment>
<dbReference type="Proteomes" id="UP000298030">
    <property type="component" value="Unassembled WGS sequence"/>
</dbReference>
<name>A0A4Y7TLM0_COPMI</name>
<keyword evidence="2" id="KW-1185">Reference proteome</keyword>
<organism evidence="1 2">
    <name type="scientific">Coprinellus micaceus</name>
    <name type="common">Glistening ink-cap mushroom</name>
    <name type="synonym">Coprinus micaceus</name>
    <dbReference type="NCBI Taxonomy" id="71717"/>
    <lineage>
        <taxon>Eukaryota</taxon>
        <taxon>Fungi</taxon>
        <taxon>Dikarya</taxon>
        <taxon>Basidiomycota</taxon>
        <taxon>Agaricomycotina</taxon>
        <taxon>Agaricomycetes</taxon>
        <taxon>Agaricomycetidae</taxon>
        <taxon>Agaricales</taxon>
        <taxon>Agaricineae</taxon>
        <taxon>Psathyrellaceae</taxon>
        <taxon>Coprinellus</taxon>
    </lineage>
</organism>
<accession>A0A4Y7TLM0</accession>
<dbReference type="AlphaFoldDB" id="A0A4Y7TLM0"/>
<proteinExistence type="predicted"/>
<dbReference type="EMBL" id="QPFP01000008">
    <property type="protein sequence ID" value="TEB35070.1"/>
    <property type="molecule type" value="Genomic_DNA"/>
</dbReference>
<sequence>MPWKGEWKCRFAAFSWVYMRLEYMQQDGKGWLVVADNGGKGQRCRRICRIWRGSLRLEGRRSLFQVNFEVTASCLQPWRYTPVLVSSPFPPAKSLNATHLLMLGVLRTHNINPSLPPHDTAPVAHNLHTGADLHPSRQRGCCSRHSRQWVVVMLVLDMVGELDGGLAQALEERAACGEQWSEHCGWWSTTTTTTRVQVKRWRDSRLESLADGRKCAHVIC</sequence>
<reference evidence="1 2" key="1">
    <citation type="journal article" date="2019" name="Nat. Ecol. Evol.">
        <title>Megaphylogeny resolves global patterns of mushroom evolution.</title>
        <authorList>
            <person name="Varga T."/>
            <person name="Krizsan K."/>
            <person name="Foldi C."/>
            <person name="Dima B."/>
            <person name="Sanchez-Garcia M."/>
            <person name="Sanchez-Ramirez S."/>
            <person name="Szollosi G.J."/>
            <person name="Szarkandi J.G."/>
            <person name="Papp V."/>
            <person name="Albert L."/>
            <person name="Andreopoulos W."/>
            <person name="Angelini C."/>
            <person name="Antonin V."/>
            <person name="Barry K.W."/>
            <person name="Bougher N.L."/>
            <person name="Buchanan P."/>
            <person name="Buyck B."/>
            <person name="Bense V."/>
            <person name="Catcheside P."/>
            <person name="Chovatia M."/>
            <person name="Cooper J."/>
            <person name="Damon W."/>
            <person name="Desjardin D."/>
            <person name="Finy P."/>
            <person name="Geml J."/>
            <person name="Haridas S."/>
            <person name="Hughes K."/>
            <person name="Justo A."/>
            <person name="Karasinski D."/>
            <person name="Kautmanova I."/>
            <person name="Kiss B."/>
            <person name="Kocsube S."/>
            <person name="Kotiranta H."/>
            <person name="LaButti K.M."/>
            <person name="Lechner B.E."/>
            <person name="Liimatainen K."/>
            <person name="Lipzen A."/>
            <person name="Lukacs Z."/>
            <person name="Mihaltcheva S."/>
            <person name="Morgado L.N."/>
            <person name="Niskanen T."/>
            <person name="Noordeloos M.E."/>
            <person name="Ohm R.A."/>
            <person name="Ortiz-Santana B."/>
            <person name="Ovrebo C."/>
            <person name="Racz N."/>
            <person name="Riley R."/>
            <person name="Savchenko A."/>
            <person name="Shiryaev A."/>
            <person name="Soop K."/>
            <person name="Spirin V."/>
            <person name="Szebenyi C."/>
            <person name="Tomsovsky M."/>
            <person name="Tulloss R.E."/>
            <person name="Uehling J."/>
            <person name="Grigoriev I.V."/>
            <person name="Vagvolgyi C."/>
            <person name="Papp T."/>
            <person name="Martin F.M."/>
            <person name="Miettinen O."/>
            <person name="Hibbett D.S."/>
            <person name="Nagy L.G."/>
        </authorList>
    </citation>
    <scope>NUCLEOTIDE SEQUENCE [LARGE SCALE GENOMIC DNA]</scope>
    <source>
        <strain evidence="1 2">FP101781</strain>
    </source>
</reference>
<protein>
    <submittedName>
        <fullName evidence="1">Uncharacterized protein</fullName>
    </submittedName>
</protein>
<evidence type="ECO:0000313" key="1">
    <source>
        <dbReference type="EMBL" id="TEB35070.1"/>
    </source>
</evidence>
<gene>
    <name evidence="1" type="ORF">FA13DRAFT_1438628</name>
</gene>
<evidence type="ECO:0000313" key="2">
    <source>
        <dbReference type="Proteomes" id="UP000298030"/>
    </source>
</evidence>